<reference evidence="3 4" key="1">
    <citation type="journal article" date="2023" name="Int. J. Syst. Evol. Microbiol.">
        <title>Physiological and genomic analyses of cobalamin (vitamin B12)-auxotrophy of Lysobacter auxotrophicus sp. nov., a methionine-auxotrophic chitinolytic bacterium isolated from chitin-treated soil.</title>
        <authorList>
            <person name="Saito A."/>
            <person name="Dohra H."/>
            <person name="Hamada M."/>
            <person name="Moriuchi R."/>
            <person name="Kotsuchibashi Y."/>
            <person name="Mori K."/>
        </authorList>
    </citation>
    <scope>NUCLEOTIDE SEQUENCE [LARGE SCALE GENOMIC DNA]</scope>
    <source>
        <strain evidence="3 4">5-21a</strain>
    </source>
</reference>
<dbReference type="InterPro" id="IPR010982">
    <property type="entry name" value="Lambda_DNA-bd_dom_sf"/>
</dbReference>
<protein>
    <submittedName>
        <fullName evidence="3">Helix-turn-helix domain-containing protein</fullName>
    </submittedName>
</protein>
<dbReference type="EMBL" id="AP027041">
    <property type="protein sequence ID" value="BDU18121.1"/>
    <property type="molecule type" value="Genomic_DNA"/>
</dbReference>
<evidence type="ECO:0000259" key="2">
    <source>
        <dbReference type="PROSITE" id="PS50943"/>
    </source>
</evidence>
<feature type="region of interest" description="Disordered" evidence="1">
    <location>
        <begin position="1"/>
        <end position="22"/>
    </location>
</feature>
<sequence length="180" mass="19901">MSNARPTIHRSGARSKVSQEQLAEHAGLSRSSIAKLLALGDEANPTLKTICQLADGLGVPPALLLMRDRDWQVLATAIFEHERLVGYETFRELAERIRKRTDHSPGASVEHGRELALRTDYLQKLPDGTDDLTTSNFEAQAYRIGATCATPPLQHLHAQRTEYVPLLLTLCAAMGANYRD</sequence>
<dbReference type="Pfam" id="PF01381">
    <property type="entry name" value="HTH_3"/>
    <property type="match status" value="1"/>
</dbReference>
<dbReference type="PROSITE" id="PS50943">
    <property type="entry name" value="HTH_CROC1"/>
    <property type="match status" value="1"/>
</dbReference>
<dbReference type="Proteomes" id="UP001317822">
    <property type="component" value="Chromosome"/>
</dbReference>
<dbReference type="InterPro" id="IPR001387">
    <property type="entry name" value="Cro/C1-type_HTH"/>
</dbReference>
<dbReference type="SUPFAM" id="SSF47413">
    <property type="entry name" value="lambda repressor-like DNA-binding domains"/>
    <property type="match status" value="1"/>
</dbReference>
<keyword evidence="4" id="KW-1185">Reference proteome</keyword>
<proteinExistence type="predicted"/>
<feature type="domain" description="HTH cro/C1-type" evidence="2">
    <location>
        <begin position="16"/>
        <end position="64"/>
    </location>
</feature>
<gene>
    <name evidence="3" type="ORF">LA521A_33220</name>
</gene>
<evidence type="ECO:0000256" key="1">
    <source>
        <dbReference type="SAM" id="MobiDB-lite"/>
    </source>
</evidence>
<dbReference type="SMART" id="SM00530">
    <property type="entry name" value="HTH_XRE"/>
    <property type="match status" value="1"/>
</dbReference>
<dbReference type="CDD" id="cd00093">
    <property type="entry name" value="HTH_XRE"/>
    <property type="match status" value="1"/>
</dbReference>
<evidence type="ECO:0000313" key="4">
    <source>
        <dbReference type="Proteomes" id="UP001317822"/>
    </source>
</evidence>
<name>A0ABN6UPA1_9GAMM</name>
<evidence type="ECO:0000313" key="3">
    <source>
        <dbReference type="EMBL" id="BDU18121.1"/>
    </source>
</evidence>
<organism evidence="3 4">
    <name type="scientific">Lysobacter auxotrophicus</name>
    <dbReference type="NCBI Taxonomy" id="2992573"/>
    <lineage>
        <taxon>Bacteria</taxon>
        <taxon>Pseudomonadati</taxon>
        <taxon>Pseudomonadota</taxon>
        <taxon>Gammaproteobacteria</taxon>
        <taxon>Lysobacterales</taxon>
        <taxon>Lysobacteraceae</taxon>
        <taxon>Lysobacter</taxon>
    </lineage>
</organism>
<accession>A0ABN6UPA1</accession>
<dbReference type="RefSeq" id="WP_281779998.1">
    <property type="nucleotide sequence ID" value="NZ_AP027041.1"/>
</dbReference>
<dbReference type="Gene3D" id="1.10.260.40">
    <property type="entry name" value="lambda repressor-like DNA-binding domains"/>
    <property type="match status" value="1"/>
</dbReference>